<keyword evidence="2" id="KW-1133">Transmembrane helix</keyword>
<evidence type="ECO:0000256" key="2">
    <source>
        <dbReference type="SAM" id="Phobius"/>
    </source>
</evidence>
<feature type="compositionally biased region" description="Polar residues" evidence="1">
    <location>
        <begin position="200"/>
        <end position="223"/>
    </location>
</feature>
<dbReference type="InterPro" id="IPR005182">
    <property type="entry name" value="YdbS-like_PH"/>
</dbReference>
<accession>A0A0G0LBH4</accession>
<dbReference type="PANTHER" id="PTHR34473">
    <property type="entry name" value="UPF0699 TRANSMEMBRANE PROTEIN YDBS"/>
    <property type="match status" value="1"/>
</dbReference>
<feature type="region of interest" description="Disordered" evidence="1">
    <location>
        <begin position="192"/>
        <end position="227"/>
    </location>
</feature>
<evidence type="ECO:0000256" key="1">
    <source>
        <dbReference type="SAM" id="MobiDB-lite"/>
    </source>
</evidence>
<feature type="domain" description="YdbS-like PH" evidence="3">
    <location>
        <begin position="107"/>
        <end position="186"/>
    </location>
</feature>
<comment type="caution">
    <text evidence="4">The sequence shown here is derived from an EMBL/GenBank/DDBJ whole genome shotgun (WGS) entry which is preliminary data.</text>
</comment>
<reference evidence="4 5" key="1">
    <citation type="journal article" date="2015" name="Nature">
        <title>rRNA introns, odd ribosomes, and small enigmatic genomes across a large radiation of phyla.</title>
        <authorList>
            <person name="Brown C.T."/>
            <person name="Hug L.A."/>
            <person name="Thomas B.C."/>
            <person name="Sharon I."/>
            <person name="Castelle C.J."/>
            <person name="Singh A."/>
            <person name="Wilkins M.J."/>
            <person name="Williams K.H."/>
            <person name="Banfield J.F."/>
        </authorList>
    </citation>
    <scope>NUCLEOTIDE SEQUENCE [LARGE SCALE GENOMIC DNA]</scope>
</reference>
<proteinExistence type="predicted"/>
<evidence type="ECO:0000313" key="4">
    <source>
        <dbReference type="EMBL" id="KKQ88352.1"/>
    </source>
</evidence>
<dbReference type="PANTHER" id="PTHR34473:SF2">
    <property type="entry name" value="UPF0699 TRANSMEMBRANE PROTEIN YDBT"/>
    <property type="match status" value="1"/>
</dbReference>
<dbReference type="EMBL" id="LBVO01000033">
    <property type="protein sequence ID" value="KKQ88352.1"/>
    <property type="molecule type" value="Genomic_DNA"/>
</dbReference>
<feature type="transmembrane region" description="Helical" evidence="2">
    <location>
        <begin position="238"/>
        <end position="259"/>
    </location>
</feature>
<feature type="domain" description="YdbS-like PH" evidence="3">
    <location>
        <begin position="315"/>
        <end position="381"/>
    </location>
</feature>
<protein>
    <submittedName>
        <fullName evidence="4">Membrane-flanked domain DUF304</fullName>
    </submittedName>
</protein>
<name>A0A0G0LBH4_9BACT</name>
<evidence type="ECO:0000313" key="5">
    <source>
        <dbReference type="Proteomes" id="UP000033934"/>
    </source>
</evidence>
<feature type="transmembrane region" description="Helical" evidence="2">
    <location>
        <begin position="44"/>
        <end position="63"/>
    </location>
</feature>
<gene>
    <name evidence="4" type="ORF">UT11_C0033G0006</name>
</gene>
<organism evidence="4 5">
    <name type="scientific">Berkelbacteria bacterium GW2011_GWA2_38_9</name>
    <dbReference type="NCBI Taxonomy" id="1618334"/>
    <lineage>
        <taxon>Bacteria</taxon>
        <taxon>Candidatus Berkelbacteria</taxon>
    </lineage>
</organism>
<keyword evidence="2" id="KW-0812">Transmembrane</keyword>
<dbReference type="AlphaFoldDB" id="A0A0G0LBH4"/>
<evidence type="ECO:0000259" key="3">
    <source>
        <dbReference type="Pfam" id="PF03703"/>
    </source>
</evidence>
<keyword evidence="2" id="KW-0472">Membrane</keyword>
<dbReference type="Pfam" id="PF03703">
    <property type="entry name" value="bPH_2"/>
    <property type="match status" value="2"/>
</dbReference>
<sequence length="392" mass="45236">MRPHILSRPGYIYPWRLSLFYDRSRPLSPLKPVKKTIASHSGCIVGLPLFIIFTGIIFGLGSLNNDPDMGSIIREFHETYSSYIIWLIVGLWLVSLIYRIIYEYLYYRLYKYNFEEEHAEITKGIIARSTGHIKYERIQNVYVDQDFWDRVFGLFDVHYETAGEKSASYLHVDGLNKTNADKLIEFLNQKSKGRTDSDENAPSTDSPTSIQAEESVPTVSQEDSPPISRLNCPLSSNWLIGVALYALILAIFFGAVLFHVLPAVAEEATGNHVFIDYQYFFGIVMFLLLWFAFFIYCYIWFKLYNFEFNAEKGKIESGIVARSISFLYYDRIQNITLKQGILDRIFKIYDLMIETAGETSGTKFVIPALPKEGADKLQNFLLEKSKKYKKNL</sequence>
<feature type="transmembrane region" description="Helical" evidence="2">
    <location>
        <begin position="279"/>
        <end position="301"/>
    </location>
</feature>
<dbReference type="Proteomes" id="UP000033934">
    <property type="component" value="Unassembled WGS sequence"/>
</dbReference>
<feature type="transmembrane region" description="Helical" evidence="2">
    <location>
        <begin position="83"/>
        <end position="102"/>
    </location>
</feature>